<comment type="subcellular location">
    <subcellularLocation>
        <location evidence="1">Membrane</location>
        <topology evidence="1">Multi-pass membrane protein</topology>
    </subcellularLocation>
</comment>
<feature type="transmembrane region" description="Helical" evidence="6">
    <location>
        <begin position="120"/>
        <end position="138"/>
    </location>
</feature>
<evidence type="ECO:0000256" key="4">
    <source>
        <dbReference type="ARBA" id="ARBA00022989"/>
    </source>
</evidence>
<dbReference type="NCBIfam" id="TIGR00785">
    <property type="entry name" value="dass"/>
    <property type="match status" value="1"/>
</dbReference>
<feature type="transmembrane region" description="Helical" evidence="6">
    <location>
        <begin position="174"/>
        <end position="196"/>
    </location>
</feature>
<keyword evidence="5 6" id="KW-0472">Membrane</keyword>
<organism evidence="7 8">
    <name type="scientific">Fontibacter flavus</name>
    <dbReference type="NCBI Taxonomy" id="654838"/>
    <lineage>
        <taxon>Bacteria</taxon>
        <taxon>Pseudomonadati</taxon>
        <taxon>Bacteroidota</taxon>
        <taxon>Cytophagia</taxon>
        <taxon>Cytophagales</taxon>
        <taxon>Cyclobacteriaceae</taxon>
        <taxon>Fontibacter</taxon>
    </lineage>
</organism>
<feature type="transmembrane region" description="Helical" evidence="6">
    <location>
        <begin position="275"/>
        <end position="293"/>
    </location>
</feature>
<evidence type="ECO:0000256" key="3">
    <source>
        <dbReference type="ARBA" id="ARBA00022692"/>
    </source>
</evidence>
<gene>
    <name evidence="7" type="ORF">ACFFIP_07765</name>
</gene>
<feature type="transmembrane region" description="Helical" evidence="6">
    <location>
        <begin position="417"/>
        <end position="435"/>
    </location>
</feature>
<name>A0ABV6FRT7_9BACT</name>
<feature type="transmembrane region" description="Helical" evidence="6">
    <location>
        <begin position="456"/>
        <end position="480"/>
    </location>
</feature>
<dbReference type="InterPro" id="IPR031312">
    <property type="entry name" value="Na/sul_symport_CS"/>
</dbReference>
<feature type="transmembrane region" description="Helical" evidence="6">
    <location>
        <begin position="216"/>
        <end position="238"/>
    </location>
</feature>
<feature type="transmembrane region" description="Helical" evidence="6">
    <location>
        <begin position="37"/>
        <end position="61"/>
    </location>
</feature>
<feature type="transmembrane region" description="Helical" evidence="6">
    <location>
        <begin position="299"/>
        <end position="317"/>
    </location>
</feature>
<keyword evidence="8" id="KW-1185">Reference proteome</keyword>
<dbReference type="PANTHER" id="PTHR10283">
    <property type="entry name" value="SOLUTE CARRIER FAMILY 13 MEMBER"/>
    <property type="match status" value="1"/>
</dbReference>
<keyword evidence="2" id="KW-0813">Transport</keyword>
<feature type="transmembrane region" description="Helical" evidence="6">
    <location>
        <begin position="367"/>
        <end position="387"/>
    </location>
</feature>
<evidence type="ECO:0000256" key="2">
    <source>
        <dbReference type="ARBA" id="ARBA00022448"/>
    </source>
</evidence>
<evidence type="ECO:0000256" key="1">
    <source>
        <dbReference type="ARBA" id="ARBA00004141"/>
    </source>
</evidence>
<sequence length="489" mass="53288">MTQNKTAVFGRILGPVIFLIVLFFLEPAGMSKDALAMLAVTVWVATWWITEAIPIAVTSLLPLVLLPTLGALPMSNTASSYSHPMVLLYMGGFMIAMAIEKWNLHKRIALNTIALIGTNIQRIILGFMLATAFLSMWISNTATSLMMLPIAIAVVSQLSVTLKEDSTIDDHKIGKALMLGIAYSASIGGMATLIGTPTNIILAGVVKEMYNYEISFSLWMLYGLPISALLLFICWVYLVRYAYPFGKDFSITGGKDEIEKQLQLLGPISVEEKRVGLVFGLVSITWIIRSFILQDLIPALDDTMIAIAGVILLFVVPSSDSKTKLLDWKTAERIPWGILLLFGGGLSLAEGFKVTGLASWIGNQFVFLDFIAFVLFLLIIIAAVNFLTEITSNVATASMILPILAAVSYSMGVHPFGLMVGATMAASCAFMLPVATPPNAVVFGSGYLSMPDMFKAGLWMNIISILIITLFTYFVLPLLWGLDLDTYPF</sequence>
<evidence type="ECO:0000256" key="5">
    <source>
        <dbReference type="ARBA" id="ARBA00023136"/>
    </source>
</evidence>
<protein>
    <submittedName>
        <fullName evidence="7">SLC13 family permease</fullName>
    </submittedName>
</protein>
<reference evidence="7 8" key="1">
    <citation type="submission" date="2024-09" db="EMBL/GenBank/DDBJ databases">
        <authorList>
            <person name="Sun Q."/>
            <person name="Mori K."/>
        </authorList>
    </citation>
    <scope>NUCLEOTIDE SEQUENCE [LARGE SCALE GENOMIC DNA]</scope>
    <source>
        <strain evidence="7 8">CCM 7650</strain>
    </source>
</reference>
<dbReference type="PROSITE" id="PS01271">
    <property type="entry name" value="NA_SULFATE"/>
    <property type="match status" value="1"/>
</dbReference>
<dbReference type="InterPro" id="IPR001898">
    <property type="entry name" value="SLC13A/DASS"/>
</dbReference>
<feature type="transmembrane region" description="Helical" evidence="6">
    <location>
        <begin position="81"/>
        <end position="99"/>
    </location>
</feature>
<evidence type="ECO:0000256" key="6">
    <source>
        <dbReference type="SAM" id="Phobius"/>
    </source>
</evidence>
<feature type="transmembrane region" description="Helical" evidence="6">
    <location>
        <begin position="338"/>
        <end position="361"/>
    </location>
</feature>
<dbReference type="PANTHER" id="PTHR10283:SF82">
    <property type="entry name" value="SOLUTE CARRIER FAMILY 13 MEMBER 2"/>
    <property type="match status" value="1"/>
</dbReference>
<accession>A0ABV6FRT7</accession>
<feature type="transmembrane region" description="Helical" evidence="6">
    <location>
        <begin position="6"/>
        <end position="25"/>
    </location>
</feature>
<feature type="transmembrane region" description="Helical" evidence="6">
    <location>
        <begin position="394"/>
        <end position="411"/>
    </location>
</feature>
<dbReference type="EMBL" id="JBHLWI010000019">
    <property type="protein sequence ID" value="MFC0262578.1"/>
    <property type="molecule type" value="Genomic_DNA"/>
</dbReference>
<dbReference type="Pfam" id="PF00939">
    <property type="entry name" value="Na_sulph_symp"/>
    <property type="match status" value="1"/>
</dbReference>
<comment type="caution">
    <text evidence="7">The sequence shown here is derived from an EMBL/GenBank/DDBJ whole genome shotgun (WGS) entry which is preliminary data.</text>
</comment>
<keyword evidence="3 6" id="KW-0812">Transmembrane</keyword>
<dbReference type="CDD" id="cd01115">
    <property type="entry name" value="SLC13_permease"/>
    <property type="match status" value="1"/>
</dbReference>
<evidence type="ECO:0000313" key="7">
    <source>
        <dbReference type="EMBL" id="MFC0262578.1"/>
    </source>
</evidence>
<keyword evidence="4 6" id="KW-1133">Transmembrane helix</keyword>
<dbReference type="RefSeq" id="WP_382387030.1">
    <property type="nucleotide sequence ID" value="NZ_JBHLWI010000019.1"/>
</dbReference>
<evidence type="ECO:0000313" key="8">
    <source>
        <dbReference type="Proteomes" id="UP001589797"/>
    </source>
</evidence>
<dbReference type="Proteomes" id="UP001589797">
    <property type="component" value="Unassembled WGS sequence"/>
</dbReference>
<proteinExistence type="predicted"/>